<dbReference type="PANTHER" id="PTHR23502">
    <property type="entry name" value="MAJOR FACILITATOR SUPERFAMILY"/>
    <property type="match status" value="1"/>
</dbReference>
<evidence type="ECO:0000313" key="10">
    <source>
        <dbReference type="Proteomes" id="UP000703269"/>
    </source>
</evidence>
<feature type="transmembrane region" description="Helical" evidence="7">
    <location>
        <begin position="564"/>
        <end position="586"/>
    </location>
</feature>
<dbReference type="OrthoDB" id="6770063at2759"/>
<dbReference type="EMBL" id="BPQB01000022">
    <property type="protein sequence ID" value="GJE91702.1"/>
    <property type="molecule type" value="Genomic_DNA"/>
</dbReference>
<dbReference type="FunFam" id="1.20.1250.20:FF:000011">
    <property type="entry name" value="MFS multidrug transporter, putative"/>
    <property type="match status" value="1"/>
</dbReference>
<dbReference type="GO" id="GO:0000329">
    <property type="term" value="C:fungal-type vacuole membrane"/>
    <property type="evidence" value="ECO:0007669"/>
    <property type="project" value="TreeGrafter"/>
</dbReference>
<protein>
    <submittedName>
        <fullName evidence="9">MFS general substrate transporter</fullName>
    </submittedName>
</protein>
<keyword evidence="4 7" id="KW-1133">Transmembrane helix</keyword>
<dbReference type="SUPFAM" id="SSF103473">
    <property type="entry name" value="MFS general substrate transporter"/>
    <property type="match status" value="1"/>
</dbReference>
<feature type="transmembrane region" description="Helical" evidence="7">
    <location>
        <begin position="466"/>
        <end position="486"/>
    </location>
</feature>
<name>A0A9P3G9G2_9APHY</name>
<gene>
    <name evidence="9" type="ORF">PsYK624_078520</name>
</gene>
<keyword evidence="2" id="KW-0813">Transport</keyword>
<feature type="transmembrane region" description="Helical" evidence="7">
    <location>
        <begin position="156"/>
        <end position="180"/>
    </location>
</feature>
<dbReference type="PROSITE" id="PS50850">
    <property type="entry name" value="MFS"/>
    <property type="match status" value="1"/>
</dbReference>
<keyword evidence="5 7" id="KW-0472">Membrane</keyword>
<feature type="region of interest" description="Disordered" evidence="6">
    <location>
        <begin position="1"/>
        <end position="86"/>
    </location>
</feature>
<reference evidence="9 10" key="1">
    <citation type="submission" date="2021-08" db="EMBL/GenBank/DDBJ databases">
        <title>Draft Genome Sequence of Phanerochaete sordida strain YK-624.</title>
        <authorList>
            <person name="Mori T."/>
            <person name="Dohra H."/>
            <person name="Suzuki T."/>
            <person name="Kawagishi H."/>
            <person name="Hirai H."/>
        </authorList>
    </citation>
    <scope>NUCLEOTIDE SEQUENCE [LARGE SCALE GENOMIC DNA]</scope>
    <source>
        <strain evidence="9 10">YK-624</strain>
    </source>
</reference>
<feature type="compositionally biased region" description="Polar residues" evidence="6">
    <location>
        <begin position="1"/>
        <end position="10"/>
    </location>
</feature>
<feature type="compositionally biased region" description="Basic and acidic residues" evidence="6">
    <location>
        <begin position="12"/>
        <end position="38"/>
    </location>
</feature>
<feature type="domain" description="Major facilitator superfamily (MFS) profile" evidence="8">
    <location>
        <begin position="158"/>
        <end position="593"/>
    </location>
</feature>
<dbReference type="AlphaFoldDB" id="A0A9P3G9G2"/>
<dbReference type="Proteomes" id="UP000703269">
    <property type="component" value="Unassembled WGS sequence"/>
</dbReference>
<comment type="caution">
    <text evidence="9">The sequence shown here is derived from an EMBL/GenBank/DDBJ whole genome shotgun (WGS) entry which is preliminary data.</text>
</comment>
<dbReference type="InterPro" id="IPR036259">
    <property type="entry name" value="MFS_trans_sf"/>
</dbReference>
<evidence type="ECO:0000256" key="3">
    <source>
        <dbReference type="ARBA" id="ARBA00022692"/>
    </source>
</evidence>
<feature type="transmembrane region" description="Helical" evidence="7">
    <location>
        <begin position="387"/>
        <end position="411"/>
    </location>
</feature>
<feature type="transmembrane region" description="Helical" evidence="7">
    <location>
        <begin position="423"/>
        <end position="445"/>
    </location>
</feature>
<evidence type="ECO:0000256" key="5">
    <source>
        <dbReference type="ARBA" id="ARBA00023136"/>
    </source>
</evidence>
<comment type="subcellular location">
    <subcellularLocation>
        <location evidence="1">Membrane</location>
        <topology evidence="1">Multi-pass membrane protein</topology>
    </subcellularLocation>
</comment>
<dbReference type="Gene3D" id="1.20.1250.20">
    <property type="entry name" value="MFS general substrate transporter like domains"/>
    <property type="match status" value="1"/>
</dbReference>
<dbReference type="Pfam" id="PF07690">
    <property type="entry name" value="MFS_1"/>
    <property type="match status" value="1"/>
</dbReference>
<proteinExistence type="predicted"/>
<evidence type="ECO:0000256" key="7">
    <source>
        <dbReference type="SAM" id="Phobius"/>
    </source>
</evidence>
<evidence type="ECO:0000256" key="1">
    <source>
        <dbReference type="ARBA" id="ARBA00004141"/>
    </source>
</evidence>
<feature type="transmembrane region" description="Helical" evidence="7">
    <location>
        <begin position="506"/>
        <end position="527"/>
    </location>
</feature>
<keyword evidence="3 7" id="KW-0812">Transmembrane</keyword>
<accession>A0A9P3G9G2</accession>
<evidence type="ECO:0000256" key="6">
    <source>
        <dbReference type="SAM" id="MobiDB-lite"/>
    </source>
</evidence>
<feature type="transmembrane region" description="Helical" evidence="7">
    <location>
        <begin position="192"/>
        <end position="211"/>
    </location>
</feature>
<dbReference type="PANTHER" id="PTHR23502:SF132">
    <property type="entry name" value="POLYAMINE TRANSPORTER 2-RELATED"/>
    <property type="match status" value="1"/>
</dbReference>
<evidence type="ECO:0000256" key="2">
    <source>
        <dbReference type="ARBA" id="ARBA00022448"/>
    </source>
</evidence>
<dbReference type="InterPro" id="IPR020846">
    <property type="entry name" value="MFS_dom"/>
</dbReference>
<sequence>MADTPDSATIYSHEHDPTSANRPSKEQEAGVRPSKEQPADAPADGAPPAATNGTELRRPETGHLPRSHNPDEPDLSFPFDTTNVEEGGFTDEYRTVSQQGWVEADTALRPVPSHMLKNPRALQDPEKARELKKYKLVTFIPNDPECPLNYSKWFKWYITFVCAMSVVEVAFASAVVTGDFQDMEERFHMGEVVIALTVSLMVAGFGVGPLLWSPMSEIIGRRWLWVIPSFVYVIFIVPCAVAQNIQTLLICRFICGFFASVPLTLAGGTISDVFDNEERGFAIALFAAAPYGGPVLGPIVGGFVGETKGWRWIFWVSMMFAGAMAILKCTIPETYPPVILKRRAKKMRAETGDPYICTEQELFPVTWKQLATSTLIRPFAMLVTEPILLLMSTYIALIYGLLYAFFFSFPVVFGDDYHWNNGLVGLTFISVWIGLSIALAVMPLLQRDYMRRSAAKNGKPEPEDRLVGMMVGSLCVPISLFIFGWTSPPAVMPGGGNWVGPVSSGIPFGFGMVIIYFSANAYIIDAFPGYVASALAAKTVIRSGSGAAMPLFITAMYHNLGNGWAASTWAFISLAMVPIPFLFYRFGKLVRSKSKRATSA</sequence>
<feature type="compositionally biased region" description="Low complexity" evidence="6">
    <location>
        <begin position="39"/>
        <end position="50"/>
    </location>
</feature>
<feature type="transmembrane region" description="Helical" evidence="7">
    <location>
        <begin position="223"/>
        <end position="242"/>
    </location>
</feature>
<evidence type="ECO:0000259" key="8">
    <source>
        <dbReference type="PROSITE" id="PS50850"/>
    </source>
</evidence>
<dbReference type="InterPro" id="IPR011701">
    <property type="entry name" value="MFS"/>
</dbReference>
<evidence type="ECO:0000256" key="4">
    <source>
        <dbReference type="ARBA" id="ARBA00022989"/>
    </source>
</evidence>
<dbReference type="GO" id="GO:0005886">
    <property type="term" value="C:plasma membrane"/>
    <property type="evidence" value="ECO:0007669"/>
    <property type="project" value="TreeGrafter"/>
</dbReference>
<dbReference type="CDD" id="cd17323">
    <property type="entry name" value="MFS_Tpo1_MDR_like"/>
    <property type="match status" value="1"/>
</dbReference>
<keyword evidence="10" id="KW-1185">Reference proteome</keyword>
<evidence type="ECO:0000313" key="9">
    <source>
        <dbReference type="EMBL" id="GJE91702.1"/>
    </source>
</evidence>
<feature type="transmembrane region" description="Helical" evidence="7">
    <location>
        <begin position="249"/>
        <end position="270"/>
    </location>
</feature>
<dbReference type="GO" id="GO:0000297">
    <property type="term" value="F:spermine transmembrane transporter activity"/>
    <property type="evidence" value="ECO:0007669"/>
    <property type="project" value="TreeGrafter"/>
</dbReference>
<organism evidence="9 10">
    <name type="scientific">Phanerochaete sordida</name>
    <dbReference type="NCBI Taxonomy" id="48140"/>
    <lineage>
        <taxon>Eukaryota</taxon>
        <taxon>Fungi</taxon>
        <taxon>Dikarya</taxon>
        <taxon>Basidiomycota</taxon>
        <taxon>Agaricomycotina</taxon>
        <taxon>Agaricomycetes</taxon>
        <taxon>Polyporales</taxon>
        <taxon>Phanerochaetaceae</taxon>
        <taxon>Phanerochaete</taxon>
    </lineage>
</organism>
<feature type="compositionally biased region" description="Basic and acidic residues" evidence="6">
    <location>
        <begin position="55"/>
        <end position="71"/>
    </location>
</feature>